<name>A0A2U3KNA4_9FIRM</name>
<accession>A0A2U3KNA4</accession>
<reference evidence="2" key="1">
    <citation type="submission" date="2018-02" db="EMBL/GenBank/DDBJ databases">
        <authorList>
            <person name="Hausmann B."/>
        </authorList>
    </citation>
    <scope>NUCLEOTIDE SEQUENCE [LARGE SCALE GENOMIC DNA]</scope>
    <source>
        <strain evidence="2">Peat soil MAG SbF1</strain>
    </source>
</reference>
<dbReference type="EMBL" id="OMOF01000161">
    <property type="protein sequence ID" value="SPF41144.1"/>
    <property type="molecule type" value="Genomic_DNA"/>
</dbReference>
<evidence type="ECO:0000313" key="2">
    <source>
        <dbReference type="Proteomes" id="UP000238916"/>
    </source>
</evidence>
<dbReference type="AlphaFoldDB" id="A0A2U3KNA4"/>
<organism evidence="1 2">
    <name type="scientific">Candidatus Desulfosporosinus infrequens</name>
    <dbReference type="NCBI Taxonomy" id="2043169"/>
    <lineage>
        <taxon>Bacteria</taxon>
        <taxon>Bacillati</taxon>
        <taxon>Bacillota</taxon>
        <taxon>Clostridia</taxon>
        <taxon>Eubacteriales</taxon>
        <taxon>Desulfitobacteriaceae</taxon>
        <taxon>Desulfosporosinus</taxon>
    </lineage>
</organism>
<proteinExistence type="predicted"/>
<dbReference type="Proteomes" id="UP000238916">
    <property type="component" value="Unassembled WGS sequence"/>
</dbReference>
<gene>
    <name evidence="1" type="ORF">SBF1_2430004</name>
</gene>
<sequence length="91" mass="10071">MNKVYVCDGTRFHSYLAGTIASFAEYKVNASGCVSESFLPVMSLFDKHCIACPEPEICLKQDTVISFLTLGPDEKNSTLVRKASIIRSYGR</sequence>
<protein>
    <submittedName>
        <fullName evidence="1">Uncharacterized protein</fullName>
    </submittedName>
</protein>
<evidence type="ECO:0000313" key="1">
    <source>
        <dbReference type="EMBL" id="SPF41144.1"/>
    </source>
</evidence>